<proteinExistence type="predicted"/>
<feature type="compositionally biased region" description="Polar residues" evidence="1">
    <location>
        <begin position="17"/>
        <end position="28"/>
    </location>
</feature>
<keyword evidence="2" id="KW-1133">Transmembrane helix</keyword>
<dbReference type="Proteomes" id="UP000076744">
    <property type="component" value="Unassembled WGS sequence"/>
</dbReference>
<keyword evidence="2" id="KW-0472">Membrane</keyword>
<feature type="compositionally biased region" description="Low complexity" evidence="1">
    <location>
        <begin position="115"/>
        <end position="125"/>
    </location>
</feature>
<feature type="compositionally biased region" description="Basic residues" evidence="1">
    <location>
        <begin position="129"/>
        <end position="145"/>
    </location>
</feature>
<keyword evidence="4" id="KW-1185">Reference proteome</keyword>
<dbReference type="RefSeq" id="XP_018702561.1">
    <property type="nucleotide sequence ID" value="XM_018850073.1"/>
</dbReference>
<dbReference type="AlphaFoldDB" id="A0A167RKJ2"/>
<feature type="transmembrane region" description="Helical" evidence="2">
    <location>
        <begin position="52"/>
        <end position="76"/>
    </location>
</feature>
<keyword evidence="2" id="KW-0812">Transmembrane</keyword>
<dbReference type="EMBL" id="AZHB01000017">
    <property type="protein sequence ID" value="OAA58686.1"/>
    <property type="molecule type" value="Genomic_DNA"/>
</dbReference>
<dbReference type="GeneID" id="30022761"/>
<name>A0A167RKJ2_CORFA</name>
<evidence type="ECO:0000256" key="2">
    <source>
        <dbReference type="SAM" id="Phobius"/>
    </source>
</evidence>
<organism evidence="3 4">
    <name type="scientific">Cordyceps fumosorosea (strain ARSEF 2679)</name>
    <name type="common">Isaria fumosorosea</name>
    <dbReference type="NCBI Taxonomy" id="1081104"/>
    <lineage>
        <taxon>Eukaryota</taxon>
        <taxon>Fungi</taxon>
        <taxon>Dikarya</taxon>
        <taxon>Ascomycota</taxon>
        <taxon>Pezizomycotina</taxon>
        <taxon>Sordariomycetes</taxon>
        <taxon>Hypocreomycetidae</taxon>
        <taxon>Hypocreales</taxon>
        <taxon>Cordycipitaceae</taxon>
        <taxon>Cordyceps</taxon>
    </lineage>
</organism>
<feature type="region of interest" description="Disordered" evidence="1">
    <location>
        <begin position="109"/>
        <end position="176"/>
    </location>
</feature>
<comment type="caution">
    <text evidence="3">The sequence shown here is derived from an EMBL/GenBank/DDBJ whole genome shotgun (WGS) entry which is preliminary data.</text>
</comment>
<feature type="compositionally biased region" description="Polar residues" evidence="1">
    <location>
        <begin position="38"/>
        <end position="48"/>
    </location>
</feature>
<protein>
    <submittedName>
        <fullName evidence="3">Uncharacterized protein</fullName>
    </submittedName>
</protein>
<sequence length="176" mass="18344">MAKNVFKAFAGGHTEPSGPSTSTGNHTKNVLRIFSPGSDGTPSNSANDKSGVGTAACIAVVGGAIAAAGAAAGYYAGTYASGQDRRQADAPDLAVPMVEIINEELYTSEVKETTTTRADGSTTTEKTSKQSKQRREKRVVRRQPRHAQAEGAPGVPPRAPEAEMRRRMAVALMGQG</sequence>
<reference evidence="3 4" key="1">
    <citation type="journal article" date="2016" name="Genome Biol. Evol.">
        <title>Divergent and convergent evolution of fungal pathogenicity.</title>
        <authorList>
            <person name="Shang Y."/>
            <person name="Xiao G."/>
            <person name="Zheng P."/>
            <person name="Cen K."/>
            <person name="Zhan S."/>
            <person name="Wang C."/>
        </authorList>
    </citation>
    <scope>NUCLEOTIDE SEQUENCE [LARGE SCALE GENOMIC DNA]</scope>
    <source>
        <strain evidence="3 4">ARSEF 2679</strain>
    </source>
</reference>
<evidence type="ECO:0000313" key="4">
    <source>
        <dbReference type="Proteomes" id="UP000076744"/>
    </source>
</evidence>
<evidence type="ECO:0000256" key="1">
    <source>
        <dbReference type="SAM" id="MobiDB-lite"/>
    </source>
</evidence>
<accession>A0A167RKJ2</accession>
<gene>
    <name evidence="3" type="ORF">ISF_06469</name>
</gene>
<feature type="region of interest" description="Disordered" evidence="1">
    <location>
        <begin position="9"/>
        <end position="49"/>
    </location>
</feature>
<evidence type="ECO:0000313" key="3">
    <source>
        <dbReference type="EMBL" id="OAA58686.1"/>
    </source>
</evidence>